<evidence type="ECO:0000259" key="2">
    <source>
        <dbReference type="Pfam" id="PF12222"/>
    </source>
</evidence>
<evidence type="ECO:0000313" key="4">
    <source>
        <dbReference type="EMBL" id="KAJ8532319.1"/>
    </source>
</evidence>
<reference evidence="5" key="1">
    <citation type="journal article" date="2023" name="Proc. Natl. Acad. Sci. U.S.A.">
        <title>Genomic and structural basis for evolution of tropane alkaloid biosynthesis.</title>
        <authorList>
            <person name="Wanga Y.-J."/>
            <person name="Taina T."/>
            <person name="Yua J.-Y."/>
            <person name="Lia J."/>
            <person name="Xua B."/>
            <person name="Chenc J."/>
            <person name="D'Auriad J.C."/>
            <person name="Huanga J.-P."/>
            <person name="Huanga S.-X."/>
        </authorList>
    </citation>
    <scope>NUCLEOTIDE SEQUENCE [LARGE SCALE GENOMIC DNA]</scope>
    <source>
        <strain evidence="5">cv. KIB-2019</strain>
    </source>
</reference>
<evidence type="ECO:0000259" key="3">
    <source>
        <dbReference type="Pfam" id="PF14655"/>
    </source>
</evidence>
<evidence type="ECO:0000256" key="1">
    <source>
        <dbReference type="SAM" id="MobiDB-lite"/>
    </source>
</evidence>
<dbReference type="InterPro" id="IPR032839">
    <property type="entry name" value="RAB3GAP_N"/>
</dbReference>
<dbReference type="EMBL" id="JAJAGQ010000020">
    <property type="protein sequence ID" value="KAJ8532319.1"/>
    <property type="molecule type" value="Genomic_DNA"/>
</dbReference>
<dbReference type="Proteomes" id="UP001152561">
    <property type="component" value="Unassembled WGS sequence"/>
</dbReference>
<keyword evidence="5" id="KW-1185">Reference proteome</keyword>
<evidence type="ECO:0000313" key="5">
    <source>
        <dbReference type="Proteomes" id="UP001152561"/>
    </source>
</evidence>
<name>A0A9Q1LD77_9SOLA</name>
<dbReference type="Pfam" id="PF12222">
    <property type="entry name" value="PNGaseA"/>
    <property type="match status" value="1"/>
</dbReference>
<feature type="compositionally biased region" description="Basic and acidic residues" evidence="1">
    <location>
        <begin position="788"/>
        <end position="813"/>
    </location>
</feature>
<gene>
    <name evidence="4" type="ORF">K7X08_012242</name>
</gene>
<proteinExistence type="predicted"/>
<feature type="compositionally biased region" description="Basic and acidic residues" evidence="1">
    <location>
        <begin position="847"/>
        <end position="859"/>
    </location>
</feature>
<feature type="domain" description="Peptide N-acetyl-beta-D-glucosaminyl asparaginase amidase A N-terminal" evidence="2">
    <location>
        <begin position="466"/>
        <end position="664"/>
    </location>
</feature>
<sequence>MAGRNHTTELGCIACAGKEGWLVNNPNLLAALDTHSIALANRSLVLILHWSERSDPVNIVPELSPIDAEYISAIEWLVFDDIKVLALGTSRGYLLIYSLRGDLIHKQIVSPGKILRLRVRGTKRDITQDASAEEVCVVMSDVIARFDGSDFQNMLQRWFRERHSQFWDQRDSENSTDTFGRLPYQIWNVSKYGPCVDAAITGLMPLLCWSSSKHYYCAITVRDDAVISAYRLLVDRSRSIVGAILSKVVPATFSTITSISKMLWRSDPTPAKRPEPKPQPFARASLLTCFKDYPRKGVKLTLSPSGTLAAITDSLGRILLLDTQALVVVHLWKGYRDASCLFVEMLAKKDVETSRSAYHERVKSDYCLCLAIHAPRKGIVEIWQMRTGPRLLTIPCAKGSKILQPTYRFASSEVSLSSYVPLELFLLNGDSALFRSQLTTHLDFISKNDTPTTYFEVTKPIKLPKTKPCSYLVLKHDFAYTYGKPPVLANYTTPSNCSSQKISKIVLEWKATSKGRQFDRIFGVWLGGVEIFRSYTAEPRPGGIIWTVKKDITRYYSLLMTNQTLAVYIGNIIDSTYTGVYNVEIFVHFYPADKEPISGNSFKGFDSWADLIVPTSRNLSLNDGLWFEIENSTYGQSKEFKIPQNAYRAVLEIYVSFHENDEFWEVVVSLDDVVVGAIWPFTVIYTGGDQTYASISNVTLIFDEKRLKRSKYGSSASSVHNLQKAQGYMVLKDWSIDSGLAGTQQMYKYDDNLGCYFRNISSINYTVIYDKSDYPELAHYGNEEEEVKADGSHTEMEQEKQNEKRNNTVRESAKPWVKATFGKESKPTHNKENSDTNEIRQAQDNSQGKDKRDNIDKQNDNQADTQDSERTITDIQGDTNIKKMQA</sequence>
<feature type="domain" description="Rab3-GAP regulatory subunit N-terminal" evidence="3">
    <location>
        <begin position="21"/>
        <end position="403"/>
    </location>
</feature>
<dbReference type="AlphaFoldDB" id="A0A9Q1LD77"/>
<feature type="compositionally biased region" description="Basic and acidic residues" evidence="1">
    <location>
        <begin position="821"/>
        <end position="838"/>
    </location>
</feature>
<accession>A0A9Q1LD77</accession>
<dbReference type="InterPro" id="IPR056948">
    <property type="entry name" value="PNGaseA_N"/>
</dbReference>
<evidence type="ECO:0008006" key="6">
    <source>
        <dbReference type="Google" id="ProtNLM"/>
    </source>
</evidence>
<dbReference type="PANTHER" id="PTHR12472:SF0">
    <property type="entry name" value="RAB3 GTPASE-ACTIVATING PROTEIN NON-CATALYTIC SUBUNIT"/>
    <property type="match status" value="1"/>
</dbReference>
<dbReference type="Pfam" id="PF14655">
    <property type="entry name" value="RAB3GAP2_N"/>
    <property type="match status" value="1"/>
</dbReference>
<feature type="region of interest" description="Disordered" evidence="1">
    <location>
        <begin position="784"/>
        <end position="886"/>
    </location>
</feature>
<comment type="caution">
    <text evidence="4">The sequence shown here is derived from an EMBL/GenBank/DDBJ whole genome shotgun (WGS) entry which is preliminary data.</text>
</comment>
<dbReference type="PANTHER" id="PTHR12472">
    <property type="entry name" value="RAB3-GAP REGULATORY DOMAIN"/>
    <property type="match status" value="1"/>
</dbReference>
<organism evidence="4 5">
    <name type="scientific">Anisodus acutangulus</name>
    <dbReference type="NCBI Taxonomy" id="402998"/>
    <lineage>
        <taxon>Eukaryota</taxon>
        <taxon>Viridiplantae</taxon>
        <taxon>Streptophyta</taxon>
        <taxon>Embryophyta</taxon>
        <taxon>Tracheophyta</taxon>
        <taxon>Spermatophyta</taxon>
        <taxon>Magnoliopsida</taxon>
        <taxon>eudicotyledons</taxon>
        <taxon>Gunneridae</taxon>
        <taxon>Pentapetalae</taxon>
        <taxon>asterids</taxon>
        <taxon>lamiids</taxon>
        <taxon>Solanales</taxon>
        <taxon>Solanaceae</taxon>
        <taxon>Solanoideae</taxon>
        <taxon>Hyoscyameae</taxon>
        <taxon>Anisodus</taxon>
    </lineage>
</organism>
<protein>
    <recommendedName>
        <fullName evidence="6">Rab3 GTPase-activating protein non-catalytic subunit</fullName>
    </recommendedName>
</protein>
<dbReference type="OrthoDB" id="360390at2759"/>
<dbReference type="InterPro" id="IPR026059">
    <property type="entry name" value="Rab3GAP2"/>
</dbReference>